<protein>
    <recommendedName>
        <fullName evidence="3">Tail protein</fullName>
    </recommendedName>
</protein>
<name>A0ABS2TN69_9ACTN</name>
<dbReference type="InterPro" id="IPR044000">
    <property type="entry name" value="Phage_tube_2"/>
</dbReference>
<comment type="caution">
    <text evidence="1">The sequence shown here is derived from an EMBL/GenBank/DDBJ whole genome shotgun (WGS) entry which is preliminary data.</text>
</comment>
<evidence type="ECO:0000313" key="2">
    <source>
        <dbReference type="Proteomes" id="UP000749040"/>
    </source>
</evidence>
<organism evidence="1 2">
    <name type="scientific">Actinacidiphila acididurans</name>
    <dbReference type="NCBI Taxonomy" id="2784346"/>
    <lineage>
        <taxon>Bacteria</taxon>
        <taxon>Bacillati</taxon>
        <taxon>Actinomycetota</taxon>
        <taxon>Actinomycetes</taxon>
        <taxon>Kitasatosporales</taxon>
        <taxon>Streptomycetaceae</taxon>
        <taxon>Actinacidiphila</taxon>
    </lineage>
</organism>
<dbReference type="Pfam" id="PF18906">
    <property type="entry name" value="Phage_tube_2"/>
    <property type="match status" value="1"/>
</dbReference>
<accession>A0ABS2TN69</accession>
<dbReference type="RefSeq" id="WP_205356408.1">
    <property type="nucleotide sequence ID" value="NZ_JADKYB010000004.1"/>
</dbReference>
<dbReference type="Proteomes" id="UP000749040">
    <property type="component" value="Unassembled WGS sequence"/>
</dbReference>
<evidence type="ECO:0008006" key="3">
    <source>
        <dbReference type="Google" id="ProtNLM"/>
    </source>
</evidence>
<keyword evidence="2" id="KW-1185">Reference proteome</keyword>
<sequence length="321" mass="33080">MPAASAFSYLGIAKEATFGTPVASTAFIPVTGVTPKDNLTLLEDKGMRGSMTDVYDEIAGPISAELDWDGDAIPDTIGWALAGVLGEVATTGASAPYSHAMTVLNSGTGQPSSYTINDFYSAGNRQYPGAKLSELGFKFSADGLLTYSAKAVTLGSATAAAPPPSWTAIPPLAAWIGAVQIGGVASTLVMDGEVTIKRTVTVINTVDGTQAPLTLWSGPVSVDGKFTLIMESDAQLTNYLTTVKPALDFDFSQGAGSAAVELKLHMSKVAYSAADITRGKDYIELPVTFKALANTTDVGTSAGYGPIKATLKNAVASGVYV</sequence>
<evidence type="ECO:0000313" key="1">
    <source>
        <dbReference type="EMBL" id="MBM9504522.1"/>
    </source>
</evidence>
<reference evidence="1 2" key="1">
    <citation type="submission" date="2021-01" db="EMBL/GenBank/DDBJ databases">
        <title>Streptomyces acididurans sp. nov., isolated from a peat swamp forest soil.</title>
        <authorList>
            <person name="Chantavorakit T."/>
            <person name="Duangmal K."/>
        </authorList>
    </citation>
    <scope>NUCLEOTIDE SEQUENCE [LARGE SCALE GENOMIC DNA]</scope>
    <source>
        <strain evidence="1 2">KK5PA1</strain>
    </source>
</reference>
<gene>
    <name evidence="1" type="ORF">ITX44_08235</name>
</gene>
<dbReference type="EMBL" id="JADKYB010000004">
    <property type="protein sequence ID" value="MBM9504522.1"/>
    <property type="molecule type" value="Genomic_DNA"/>
</dbReference>
<proteinExistence type="predicted"/>